<comment type="caution">
    <text evidence="7">The sequence shown here is derived from an EMBL/GenBank/DDBJ whole genome shotgun (WGS) entry which is preliminary data.</text>
</comment>
<dbReference type="OrthoDB" id="9792260at2"/>
<feature type="binding site" evidence="6">
    <location>
        <position position="96"/>
    </location>
    <ligand>
        <name>Zn(2+)</name>
        <dbReference type="ChEBI" id="CHEBI:29105"/>
    </ligand>
</feature>
<comment type="cofactor">
    <cofactor evidence="6">
        <name>Zn(2+)</name>
        <dbReference type="ChEBI" id="CHEBI:29105"/>
    </cofactor>
    <text evidence="6">Binds 1 zinc ion per subunit.</text>
</comment>
<organism evidence="7 8">
    <name type="scientific">Macrococcus lamae</name>
    <dbReference type="NCBI Taxonomy" id="198484"/>
    <lineage>
        <taxon>Bacteria</taxon>
        <taxon>Bacillati</taxon>
        <taxon>Bacillota</taxon>
        <taxon>Bacilli</taxon>
        <taxon>Bacillales</taxon>
        <taxon>Staphylococcaceae</taxon>
        <taxon>Macrococcus</taxon>
    </lineage>
</organism>
<evidence type="ECO:0000313" key="7">
    <source>
        <dbReference type="EMBL" id="TDM05308.1"/>
    </source>
</evidence>
<evidence type="ECO:0000313" key="8">
    <source>
        <dbReference type="Proteomes" id="UP000294802"/>
    </source>
</evidence>
<dbReference type="EC" id="4.2.1.1" evidence="2"/>
<dbReference type="EMBL" id="SCWB01000020">
    <property type="protein sequence ID" value="TDM05308.1"/>
    <property type="molecule type" value="Genomic_DNA"/>
</dbReference>
<dbReference type="InterPro" id="IPR001765">
    <property type="entry name" value="Carbonic_anhydrase"/>
</dbReference>
<gene>
    <name evidence="7" type="ORF">ERX29_10080</name>
</gene>
<dbReference type="Gene3D" id="3.40.1050.10">
    <property type="entry name" value="Carbonic anhydrase"/>
    <property type="match status" value="1"/>
</dbReference>
<dbReference type="SMART" id="SM00947">
    <property type="entry name" value="Pro_CA"/>
    <property type="match status" value="1"/>
</dbReference>
<dbReference type="RefSeq" id="WP_133444545.1">
    <property type="nucleotide sequence ID" value="NZ_SCWB01000020.1"/>
</dbReference>
<evidence type="ECO:0000256" key="3">
    <source>
        <dbReference type="ARBA" id="ARBA00022723"/>
    </source>
</evidence>
<evidence type="ECO:0000256" key="1">
    <source>
        <dbReference type="ARBA" id="ARBA00006217"/>
    </source>
</evidence>
<evidence type="ECO:0000256" key="6">
    <source>
        <dbReference type="PIRSR" id="PIRSR601765-1"/>
    </source>
</evidence>
<dbReference type="AlphaFoldDB" id="A0A4R6BSG0"/>
<evidence type="ECO:0000256" key="4">
    <source>
        <dbReference type="ARBA" id="ARBA00022833"/>
    </source>
</evidence>
<keyword evidence="4 6" id="KW-0862">Zinc</keyword>
<evidence type="ECO:0000256" key="2">
    <source>
        <dbReference type="ARBA" id="ARBA00012925"/>
    </source>
</evidence>
<accession>A0A4R6BSG0</accession>
<feature type="binding site" evidence="6">
    <location>
        <position position="99"/>
    </location>
    <ligand>
        <name>Zn(2+)</name>
        <dbReference type="ChEBI" id="CHEBI:29105"/>
    </ligand>
</feature>
<feature type="binding site" evidence="6">
    <location>
        <position position="38"/>
    </location>
    <ligand>
        <name>Zn(2+)</name>
        <dbReference type="ChEBI" id="CHEBI:29105"/>
    </ligand>
</feature>
<dbReference type="PANTHER" id="PTHR43175:SF3">
    <property type="entry name" value="CARBON DISULFIDE HYDROLASE"/>
    <property type="match status" value="1"/>
</dbReference>
<keyword evidence="3 6" id="KW-0479">Metal-binding</keyword>
<keyword evidence="8" id="KW-1185">Reference proteome</keyword>
<comment type="similarity">
    <text evidence="1">Belongs to the beta-class carbonic anhydrase family.</text>
</comment>
<dbReference type="GO" id="GO:0008270">
    <property type="term" value="F:zinc ion binding"/>
    <property type="evidence" value="ECO:0007669"/>
    <property type="project" value="InterPro"/>
</dbReference>
<dbReference type="CDD" id="cd03379">
    <property type="entry name" value="beta_CA_cladeD"/>
    <property type="match status" value="1"/>
</dbReference>
<dbReference type="PANTHER" id="PTHR43175">
    <property type="entry name" value="CARBONIC ANHYDRASE"/>
    <property type="match status" value="1"/>
</dbReference>
<dbReference type="GO" id="GO:0004089">
    <property type="term" value="F:carbonate dehydratase activity"/>
    <property type="evidence" value="ECO:0007669"/>
    <property type="project" value="UniProtKB-EC"/>
</dbReference>
<protein>
    <recommendedName>
        <fullName evidence="2">carbonic anhydrase</fullName>
        <ecNumber evidence="2">4.2.1.1</ecNumber>
    </recommendedName>
</protein>
<comment type="catalytic activity">
    <reaction evidence="5">
        <text>hydrogencarbonate + H(+) = CO2 + H2O</text>
        <dbReference type="Rhea" id="RHEA:10748"/>
        <dbReference type="ChEBI" id="CHEBI:15377"/>
        <dbReference type="ChEBI" id="CHEBI:15378"/>
        <dbReference type="ChEBI" id="CHEBI:16526"/>
        <dbReference type="ChEBI" id="CHEBI:17544"/>
        <dbReference type="EC" id="4.2.1.1"/>
    </reaction>
</comment>
<dbReference type="SUPFAM" id="SSF53056">
    <property type="entry name" value="beta-carbonic anhydrase, cab"/>
    <property type="match status" value="1"/>
</dbReference>
<proteinExistence type="inferred from homology"/>
<sequence>MTLLDDVLSYNRQFVADKDYEGFQTSKVPSMKAVVLTCMDTRLVELSSKALGFKNGDIKIVKNAGATITHPYGATMRSLLVGIYALGAEEIIIMGHKDCGMGNLDVESVLNTMKSRGVKEEVLHTLEHSGIDIHHFLEGFKDVRENVSNNIDLVYNHPLFDKSVPVHGLVIDPNTGELELIQNGYDKVTQ</sequence>
<dbReference type="Pfam" id="PF00484">
    <property type="entry name" value="Pro_CA"/>
    <property type="match status" value="1"/>
</dbReference>
<name>A0A4R6BSG0_9STAP</name>
<dbReference type="Proteomes" id="UP000294802">
    <property type="component" value="Unassembled WGS sequence"/>
</dbReference>
<evidence type="ECO:0000256" key="5">
    <source>
        <dbReference type="ARBA" id="ARBA00048348"/>
    </source>
</evidence>
<feature type="binding site" evidence="6">
    <location>
        <position position="40"/>
    </location>
    <ligand>
        <name>Zn(2+)</name>
        <dbReference type="ChEBI" id="CHEBI:29105"/>
    </ligand>
</feature>
<dbReference type="InterPro" id="IPR036874">
    <property type="entry name" value="Carbonic_anhydrase_sf"/>
</dbReference>
<reference evidence="7 8" key="1">
    <citation type="submission" date="2019-01" db="EMBL/GenBank/DDBJ databases">
        <title>Draft genome sequences of the type strains of six Macrococcus species.</title>
        <authorList>
            <person name="Mazhar S."/>
            <person name="Altermann E."/>
            <person name="Hill C."/>
            <person name="Mcauliffe O."/>
        </authorList>
    </citation>
    <scope>NUCLEOTIDE SEQUENCE [LARGE SCALE GENOMIC DNA]</scope>
    <source>
        <strain evidence="7 8">CCM4815</strain>
    </source>
</reference>